<evidence type="ECO:0000313" key="5">
    <source>
        <dbReference type="Proteomes" id="UP000318571"/>
    </source>
</evidence>
<accession>A0A553NNC0</accession>
<dbReference type="InterPro" id="IPR040079">
    <property type="entry name" value="Glutathione_S-Trfase"/>
</dbReference>
<dbReference type="Gene3D" id="1.20.1050.10">
    <property type="match status" value="1"/>
</dbReference>
<dbReference type="SFLD" id="SFLDS00019">
    <property type="entry name" value="Glutathione_Transferase_(cytos"/>
    <property type="match status" value="1"/>
</dbReference>
<feature type="domain" description="GST N-terminal" evidence="2">
    <location>
        <begin position="1"/>
        <end position="82"/>
    </location>
</feature>
<evidence type="ECO:0000256" key="1">
    <source>
        <dbReference type="ARBA" id="ARBA00011738"/>
    </source>
</evidence>
<dbReference type="EMBL" id="VCGU01000011">
    <property type="protein sequence ID" value="TRY66938.1"/>
    <property type="molecule type" value="Genomic_DNA"/>
</dbReference>
<dbReference type="PROSITE" id="PS50405">
    <property type="entry name" value="GST_CTER"/>
    <property type="match status" value="1"/>
</dbReference>
<proteinExistence type="predicted"/>
<protein>
    <submittedName>
        <fullName evidence="4">Uncharacterized protein</fullName>
    </submittedName>
</protein>
<dbReference type="Proteomes" id="UP000318571">
    <property type="component" value="Chromosome 4"/>
</dbReference>
<dbReference type="SUPFAM" id="SSF47616">
    <property type="entry name" value="GST C-terminal domain-like"/>
    <property type="match status" value="1"/>
</dbReference>
<comment type="caution">
    <text evidence="4">The sequence shown here is derived from an EMBL/GenBank/DDBJ whole genome shotgun (WGS) entry which is preliminary data.</text>
</comment>
<dbReference type="GO" id="GO:0006749">
    <property type="term" value="P:glutathione metabolic process"/>
    <property type="evidence" value="ECO:0007669"/>
    <property type="project" value="TreeGrafter"/>
</dbReference>
<dbReference type="SFLD" id="SFLDG01153">
    <property type="entry name" value="Main.4:_Theta-like"/>
    <property type="match status" value="1"/>
</dbReference>
<dbReference type="InterPro" id="IPR036282">
    <property type="entry name" value="Glutathione-S-Trfase_C_sf"/>
</dbReference>
<dbReference type="AlphaFoldDB" id="A0A553NNC0"/>
<dbReference type="SUPFAM" id="SSF52833">
    <property type="entry name" value="Thioredoxin-like"/>
    <property type="match status" value="1"/>
</dbReference>
<dbReference type="FunFam" id="1.20.1050.10:FF:000007">
    <property type="entry name" value="Glutathione S-transferase 1-1"/>
    <property type="match status" value="1"/>
</dbReference>
<dbReference type="CDD" id="cd03177">
    <property type="entry name" value="GST_C_Delta_Epsilon"/>
    <property type="match status" value="1"/>
</dbReference>
<dbReference type="GO" id="GO:0004364">
    <property type="term" value="F:glutathione transferase activity"/>
    <property type="evidence" value="ECO:0007669"/>
    <property type="project" value="TreeGrafter"/>
</dbReference>
<dbReference type="PANTHER" id="PTHR43969">
    <property type="entry name" value="GLUTATHIONE S TRANSFERASE D10, ISOFORM A-RELATED"/>
    <property type="match status" value="1"/>
</dbReference>
<evidence type="ECO:0000259" key="2">
    <source>
        <dbReference type="PROSITE" id="PS50404"/>
    </source>
</evidence>
<reference evidence="4 5" key="1">
    <citation type="journal article" date="2018" name="Nat. Ecol. Evol.">
        <title>Genomic signatures of mitonuclear coevolution across populations of Tigriopus californicus.</title>
        <authorList>
            <person name="Barreto F.S."/>
            <person name="Watson E.T."/>
            <person name="Lima T.G."/>
            <person name="Willett C.S."/>
            <person name="Edmands S."/>
            <person name="Li W."/>
            <person name="Burton R.S."/>
        </authorList>
    </citation>
    <scope>NUCLEOTIDE SEQUENCE [LARGE SCALE GENOMIC DNA]</scope>
    <source>
        <strain evidence="4 5">San Diego</strain>
    </source>
</reference>
<sequence length="224" mass="25159">MVLQFYSAQPSSPCRLVHMVLETIGVPYQLNSVNLAQGEHLASEFLAINPFHNVPFIVDEDLSMGESRAIATYLANKYDESGQLYPKDPKTRAIVDQRLFFDMGSLFASHRSCYHSKMMKGIEPPKKDLERAHQSLLWAEDMIRATGYAAGTQNLTLADLAFVATFSTIQATEAFDLSDLPIWKEYFPRITKLIKNYDEVNGKGALMFGAFYQAQLKGAISQEC</sequence>
<evidence type="ECO:0000313" key="4">
    <source>
        <dbReference type="EMBL" id="TRY66938.1"/>
    </source>
</evidence>
<comment type="subunit">
    <text evidence="1">Homodimer.</text>
</comment>
<dbReference type="SFLD" id="SFLDG00358">
    <property type="entry name" value="Main_(cytGST)"/>
    <property type="match status" value="1"/>
</dbReference>
<dbReference type="Gene3D" id="3.40.30.10">
    <property type="entry name" value="Glutaredoxin"/>
    <property type="match status" value="1"/>
</dbReference>
<dbReference type="InterPro" id="IPR004045">
    <property type="entry name" value="Glutathione_S-Trfase_N"/>
</dbReference>
<organism evidence="4 5">
    <name type="scientific">Tigriopus californicus</name>
    <name type="common">Marine copepod</name>
    <dbReference type="NCBI Taxonomy" id="6832"/>
    <lineage>
        <taxon>Eukaryota</taxon>
        <taxon>Metazoa</taxon>
        <taxon>Ecdysozoa</taxon>
        <taxon>Arthropoda</taxon>
        <taxon>Crustacea</taxon>
        <taxon>Multicrustacea</taxon>
        <taxon>Hexanauplia</taxon>
        <taxon>Copepoda</taxon>
        <taxon>Harpacticoida</taxon>
        <taxon>Harpacticidae</taxon>
        <taxon>Tigriopus</taxon>
    </lineage>
</organism>
<dbReference type="OMA" id="CPQRVMV"/>
<gene>
    <name evidence="4" type="ORF">TCAL_07653</name>
</gene>
<dbReference type="InterPro" id="IPR036249">
    <property type="entry name" value="Thioredoxin-like_sf"/>
</dbReference>
<dbReference type="STRING" id="6832.A0A553NNC0"/>
<dbReference type="Pfam" id="PF13417">
    <property type="entry name" value="GST_N_3"/>
    <property type="match status" value="1"/>
</dbReference>
<feature type="domain" description="GST C-terminal" evidence="3">
    <location>
        <begin position="88"/>
        <end position="211"/>
    </location>
</feature>
<name>A0A553NNC0_TIGCA</name>
<evidence type="ECO:0000259" key="3">
    <source>
        <dbReference type="PROSITE" id="PS50405"/>
    </source>
</evidence>
<keyword evidence="5" id="KW-1185">Reference proteome</keyword>
<dbReference type="InterPro" id="IPR010987">
    <property type="entry name" value="Glutathione-S-Trfase_C-like"/>
</dbReference>
<dbReference type="PROSITE" id="PS50404">
    <property type="entry name" value="GST_NTER"/>
    <property type="match status" value="1"/>
</dbReference>
<dbReference type="OrthoDB" id="2309723at2759"/>
<dbReference type="PANTHER" id="PTHR43969:SF9">
    <property type="entry name" value="GLUTATHIONE S TRANSFERASE D10, ISOFORM A-RELATED"/>
    <property type="match status" value="1"/>
</dbReference>